<evidence type="ECO:0000313" key="4">
    <source>
        <dbReference type="Proteomes" id="UP000217790"/>
    </source>
</evidence>
<proteinExistence type="predicted"/>
<keyword evidence="4" id="KW-1185">Reference proteome</keyword>
<feature type="domain" description="Rit1 N-terminal" evidence="2">
    <location>
        <begin position="17"/>
        <end position="279"/>
    </location>
</feature>
<keyword evidence="3" id="KW-0808">Transferase</keyword>
<sequence>MNDVDARSTRNAALSYIRKEFLDIYNRLHSIDEDLTFVNQVRLAYKDLPILSNLRCGAWYTDPSTSVPIPAYFKSTDGHFSNWSFNLRRPNLHLLALVEEQKGMILVDSTRAGKKIPDALSKTVPIWCAVVNRAMRIRHPEIAINWDTELYTPPSTVSSQEHDQILPLLDGWAEALAKSSYTLPRLQYPLRPMWITPSTSSFPQVGSDPGFYPVICVSASKQVEDGLERRSSGFTYIQGSGDDHEAWGMGLVPEMFWSHRAELLTSNQTELQSLIASIVAASPTQRGEPPTILSKVESRLAICQNSGLPCPSLGDDFVYLVLSEDDVDVGGHLQVERIKTLPGKKGQTQLLSIVLPQAMAFVQSALVKGRSVCVSCDTGKDVSVGVVVTALQMFFDDNGRLAMTSGPRKGEIECLDKQSIRTRLEWIISERPQANPSRSTLKRVNEFLLSPETYRNAQS</sequence>
<dbReference type="PANTHER" id="PTHR31811:SF0">
    <property type="entry name" value="TRNA A64-2'-O-RIBOSYLPHOSPHATE TRANSFERASE"/>
    <property type="match status" value="1"/>
</dbReference>
<feature type="domain" description="Rit1 DUSP-like" evidence="1">
    <location>
        <begin position="342"/>
        <end position="448"/>
    </location>
</feature>
<dbReference type="Proteomes" id="UP000217790">
    <property type="component" value="Unassembled WGS sequence"/>
</dbReference>
<dbReference type="AlphaFoldDB" id="A0A2H3DAN8"/>
<organism evidence="3 4">
    <name type="scientific">Armillaria gallica</name>
    <name type="common">Bulbous honey fungus</name>
    <name type="synonym">Armillaria bulbosa</name>
    <dbReference type="NCBI Taxonomy" id="47427"/>
    <lineage>
        <taxon>Eukaryota</taxon>
        <taxon>Fungi</taxon>
        <taxon>Dikarya</taxon>
        <taxon>Basidiomycota</taxon>
        <taxon>Agaricomycotina</taxon>
        <taxon>Agaricomycetes</taxon>
        <taxon>Agaricomycetidae</taxon>
        <taxon>Agaricales</taxon>
        <taxon>Marasmiineae</taxon>
        <taxon>Physalacriaceae</taxon>
        <taxon>Armillaria</taxon>
    </lineage>
</organism>
<dbReference type="Gene3D" id="3.90.190.10">
    <property type="entry name" value="Protein tyrosine phosphatase superfamily"/>
    <property type="match status" value="1"/>
</dbReference>
<dbReference type="FunCoup" id="A0A2H3DAN8">
    <property type="interactions" value="21"/>
</dbReference>
<reference evidence="4" key="1">
    <citation type="journal article" date="2017" name="Nat. Ecol. Evol.">
        <title>Genome expansion and lineage-specific genetic innovations in the forest pathogenic fungi Armillaria.</title>
        <authorList>
            <person name="Sipos G."/>
            <person name="Prasanna A.N."/>
            <person name="Walter M.C."/>
            <person name="O'Connor E."/>
            <person name="Balint B."/>
            <person name="Krizsan K."/>
            <person name="Kiss B."/>
            <person name="Hess J."/>
            <person name="Varga T."/>
            <person name="Slot J."/>
            <person name="Riley R."/>
            <person name="Boka B."/>
            <person name="Rigling D."/>
            <person name="Barry K."/>
            <person name="Lee J."/>
            <person name="Mihaltcheva S."/>
            <person name="LaButti K."/>
            <person name="Lipzen A."/>
            <person name="Waldron R."/>
            <person name="Moloney N.M."/>
            <person name="Sperisen C."/>
            <person name="Kredics L."/>
            <person name="Vagvoelgyi C."/>
            <person name="Patrignani A."/>
            <person name="Fitzpatrick D."/>
            <person name="Nagy I."/>
            <person name="Doyle S."/>
            <person name="Anderson J.B."/>
            <person name="Grigoriev I.V."/>
            <person name="Gueldener U."/>
            <person name="Muensterkoetter M."/>
            <person name="Nagy L.G."/>
        </authorList>
    </citation>
    <scope>NUCLEOTIDE SEQUENCE [LARGE SCALE GENOMIC DNA]</scope>
    <source>
        <strain evidence="4">Ar21-2</strain>
    </source>
</reference>
<dbReference type="PIRSF" id="PIRSF007747">
    <property type="entry name" value="Ribosyl_Ptfrase"/>
    <property type="match status" value="1"/>
</dbReference>
<dbReference type="GO" id="GO:0043399">
    <property type="term" value="F:tRNA adenosine(64)-2'-O-ribosylphosphate transferase activity"/>
    <property type="evidence" value="ECO:0007669"/>
    <property type="project" value="InterPro"/>
</dbReference>
<dbReference type="InterPro" id="IPR033449">
    <property type="entry name" value="Rit1_N"/>
</dbReference>
<dbReference type="STRING" id="47427.A0A2H3DAN8"/>
<dbReference type="GO" id="GO:0019988">
    <property type="term" value="P:charged-tRNA amino acid modification"/>
    <property type="evidence" value="ECO:0007669"/>
    <property type="project" value="InterPro"/>
</dbReference>
<evidence type="ECO:0000313" key="3">
    <source>
        <dbReference type="EMBL" id="PBK88492.1"/>
    </source>
</evidence>
<dbReference type="InterPro" id="IPR033421">
    <property type="entry name" value="Rit1_DUSP-like"/>
</dbReference>
<name>A0A2H3DAN8_ARMGA</name>
<dbReference type="InterPro" id="IPR007306">
    <property type="entry name" value="Rit1"/>
</dbReference>
<dbReference type="PANTHER" id="PTHR31811">
    <property type="entry name" value="TRNA A64-2'-O-RIBOSYLPHOSPHATE TRANSFERASE"/>
    <property type="match status" value="1"/>
</dbReference>
<accession>A0A2H3DAN8</accession>
<dbReference type="GO" id="GO:0005737">
    <property type="term" value="C:cytoplasm"/>
    <property type="evidence" value="ECO:0007669"/>
    <property type="project" value="TreeGrafter"/>
</dbReference>
<evidence type="ECO:0000259" key="1">
    <source>
        <dbReference type="Pfam" id="PF04179"/>
    </source>
</evidence>
<dbReference type="EMBL" id="KZ293672">
    <property type="protein sequence ID" value="PBK88492.1"/>
    <property type="molecule type" value="Genomic_DNA"/>
</dbReference>
<dbReference type="OMA" id="SHIEGWI"/>
<dbReference type="OrthoDB" id="45256at2759"/>
<dbReference type="Pfam" id="PF17184">
    <property type="entry name" value="Rit1_C"/>
    <property type="match status" value="1"/>
</dbReference>
<protein>
    <submittedName>
        <fullName evidence="3">Initiator tRNA phosphoribosyl transferase</fullName>
    </submittedName>
</protein>
<gene>
    <name evidence="3" type="ORF">ARMGADRAFT_937127</name>
</gene>
<dbReference type="InterPro" id="IPR029021">
    <property type="entry name" value="Prot-tyrosine_phosphatase-like"/>
</dbReference>
<evidence type="ECO:0000259" key="2">
    <source>
        <dbReference type="Pfam" id="PF17184"/>
    </source>
</evidence>
<dbReference type="InParanoid" id="A0A2H3DAN8"/>
<dbReference type="Pfam" id="PF04179">
    <property type="entry name" value="Init_tRNA_PT"/>
    <property type="match status" value="1"/>
</dbReference>